<reference evidence="1 2" key="1">
    <citation type="submission" date="2015-01" db="EMBL/GenBank/DDBJ databases">
        <title>Evolution of Trichinella species and genotypes.</title>
        <authorList>
            <person name="Korhonen P.K."/>
            <person name="Edoardo P."/>
            <person name="Giuseppe L.R."/>
            <person name="Gasser R.B."/>
        </authorList>
    </citation>
    <scope>NUCLEOTIDE SEQUENCE [LARGE SCALE GENOMIC DNA]</scope>
    <source>
        <strain evidence="1">ISS1029</strain>
    </source>
</reference>
<accession>A0A0V1GQE6</accession>
<evidence type="ECO:0000313" key="1">
    <source>
        <dbReference type="EMBL" id="KRZ00492.1"/>
    </source>
</evidence>
<protein>
    <submittedName>
        <fullName evidence="1">Uncharacterized protein</fullName>
    </submittedName>
</protein>
<dbReference type="EMBL" id="JYDP01000465">
    <property type="protein sequence ID" value="KRZ00492.1"/>
    <property type="molecule type" value="Genomic_DNA"/>
</dbReference>
<gene>
    <name evidence="1" type="ORF">T11_14231</name>
</gene>
<name>A0A0V1GQE6_9BILA</name>
<organism evidence="1 2">
    <name type="scientific">Trichinella zimbabwensis</name>
    <dbReference type="NCBI Taxonomy" id="268475"/>
    <lineage>
        <taxon>Eukaryota</taxon>
        <taxon>Metazoa</taxon>
        <taxon>Ecdysozoa</taxon>
        <taxon>Nematoda</taxon>
        <taxon>Enoplea</taxon>
        <taxon>Dorylaimia</taxon>
        <taxon>Trichinellida</taxon>
        <taxon>Trichinellidae</taxon>
        <taxon>Trichinella</taxon>
    </lineage>
</organism>
<dbReference type="AlphaFoldDB" id="A0A0V1GQE6"/>
<keyword evidence="2" id="KW-1185">Reference proteome</keyword>
<sequence>MLWLVIKLPERQVINQDFDILCYSRQQACLRHPLGPQQPTITWFAIAGD</sequence>
<evidence type="ECO:0000313" key="2">
    <source>
        <dbReference type="Proteomes" id="UP000055024"/>
    </source>
</evidence>
<proteinExistence type="predicted"/>
<comment type="caution">
    <text evidence="1">The sequence shown here is derived from an EMBL/GenBank/DDBJ whole genome shotgun (WGS) entry which is preliminary data.</text>
</comment>
<dbReference type="Proteomes" id="UP000055024">
    <property type="component" value="Unassembled WGS sequence"/>
</dbReference>